<organism evidence="2 3">
    <name type="scientific">Riccia sorocarpa</name>
    <dbReference type="NCBI Taxonomy" id="122646"/>
    <lineage>
        <taxon>Eukaryota</taxon>
        <taxon>Viridiplantae</taxon>
        <taxon>Streptophyta</taxon>
        <taxon>Embryophyta</taxon>
        <taxon>Marchantiophyta</taxon>
        <taxon>Marchantiopsida</taxon>
        <taxon>Marchantiidae</taxon>
        <taxon>Marchantiales</taxon>
        <taxon>Ricciaceae</taxon>
        <taxon>Riccia</taxon>
    </lineage>
</organism>
<evidence type="ECO:0000313" key="2">
    <source>
        <dbReference type="EMBL" id="KAL3676195.1"/>
    </source>
</evidence>
<evidence type="ECO:0008006" key="4">
    <source>
        <dbReference type="Google" id="ProtNLM"/>
    </source>
</evidence>
<gene>
    <name evidence="2" type="ORF">R1sor_026143</name>
</gene>
<accession>A0ABD3GDU9</accession>
<dbReference type="Proteomes" id="UP001633002">
    <property type="component" value="Unassembled WGS sequence"/>
</dbReference>
<reference evidence="2 3" key="1">
    <citation type="submission" date="2024-09" db="EMBL/GenBank/DDBJ databases">
        <title>Chromosome-scale assembly of Riccia sorocarpa.</title>
        <authorList>
            <person name="Paukszto L."/>
        </authorList>
    </citation>
    <scope>NUCLEOTIDE SEQUENCE [LARGE SCALE GENOMIC DNA]</scope>
    <source>
        <strain evidence="2">LP-2024</strain>
        <tissue evidence="2">Aerial parts of the thallus</tissue>
    </source>
</reference>
<evidence type="ECO:0000313" key="3">
    <source>
        <dbReference type="Proteomes" id="UP001633002"/>
    </source>
</evidence>
<proteinExistence type="predicted"/>
<dbReference type="AlphaFoldDB" id="A0ABD3GDU9"/>
<name>A0ABD3GDU9_9MARC</name>
<keyword evidence="3" id="KW-1185">Reference proteome</keyword>
<protein>
    <recommendedName>
        <fullName evidence="4">SWIM-type domain-containing protein</fullName>
    </recommendedName>
</protein>
<feature type="region of interest" description="Disordered" evidence="1">
    <location>
        <begin position="64"/>
        <end position="154"/>
    </location>
</feature>
<sequence length="537" mass="61542">MTVSRAFFYTAFQGLVGEFRVREEISVGKRRRGVLELSMRALLQQRKNRAEREQFAVQQFHKDYGTEEEEGSEIMAPRSPVRRSLRRTVVDVPPDPRRGGESSRGTVRRGRGCDAGGGGGRGRGRGRTTHGEAESESNSAEDAPVAHDPLGRPRCPLRHRIVEDIFSKDAEEEEEELEPEEGAKPLREVREIESAASRVRFGEVFSSFKEFEFSVDCWCVINMRSSSKFKTKSNMRVRVCRFGLAVRKKGMGNIREWPGNSESQPVSQRDVPHVWGLMMMLKKEKKKILKNSMLATREKMNRVVRDLRSPNNKRSDVNGDSGYMFNSVMEEAEARLDQGSEFKKYIQRIDPARYALYAMPLPRYGRTTSNAVESMNAALKRIRDYAPCRIICQMWLYLLNLFCERREKANSSTNELTEYCKERMDEFGQNCGSFVCMSADMNQALVQTDGGLKQWIVKRTPKAQCTCIEPQDHCWPCIHFMSWLRSRSEDYMAYVDRIYLQKSLALCYSKTIPVIMETELAMSISCRAPPPAIRTGL</sequence>
<evidence type="ECO:0000256" key="1">
    <source>
        <dbReference type="SAM" id="MobiDB-lite"/>
    </source>
</evidence>
<dbReference type="EMBL" id="JBJQOH010000008">
    <property type="protein sequence ID" value="KAL3676195.1"/>
    <property type="molecule type" value="Genomic_DNA"/>
</dbReference>
<comment type="caution">
    <text evidence="2">The sequence shown here is derived from an EMBL/GenBank/DDBJ whole genome shotgun (WGS) entry which is preliminary data.</text>
</comment>